<accession>A0A806FI25</accession>
<evidence type="ECO:0000256" key="4">
    <source>
        <dbReference type="ARBA" id="ARBA00022741"/>
    </source>
</evidence>
<gene>
    <name evidence="11" type="ORF">BALAC2494_01393</name>
</gene>
<dbReference type="CDD" id="cd14014">
    <property type="entry name" value="STKc_PknB_like"/>
    <property type="match status" value="1"/>
</dbReference>
<evidence type="ECO:0000259" key="10">
    <source>
        <dbReference type="PROSITE" id="PS50011"/>
    </source>
</evidence>
<dbReference type="Pfam" id="PF00069">
    <property type="entry name" value="Pkinase"/>
    <property type="match status" value="1"/>
</dbReference>
<evidence type="ECO:0000256" key="1">
    <source>
        <dbReference type="ARBA" id="ARBA00012513"/>
    </source>
</evidence>
<feature type="region of interest" description="Disordered" evidence="8">
    <location>
        <begin position="413"/>
        <end position="438"/>
    </location>
</feature>
<keyword evidence="6 7" id="KW-0067">ATP-binding</keyword>
<dbReference type="SMART" id="SM00220">
    <property type="entry name" value="S_TKc"/>
    <property type="match status" value="1"/>
</dbReference>
<dbReference type="Gene3D" id="1.10.510.10">
    <property type="entry name" value="Transferase(Phosphotransferase) domain 1"/>
    <property type="match status" value="1"/>
</dbReference>
<dbReference type="AlphaFoldDB" id="A0A806FI25"/>
<dbReference type="EC" id="2.7.11.1" evidence="1"/>
<dbReference type="Proteomes" id="UP000008394">
    <property type="component" value="Chromosome"/>
</dbReference>
<dbReference type="InterPro" id="IPR017441">
    <property type="entry name" value="Protein_kinase_ATP_BS"/>
</dbReference>
<feature type="transmembrane region" description="Helical" evidence="9">
    <location>
        <begin position="373"/>
        <end position="396"/>
    </location>
</feature>
<feature type="domain" description="Protein kinase" evidence="10">
    <location>
        <begin position="73"/>
        <end position="331"/>
    </location>
</feature>
<keyword evidence="4 7" id="KW-0547">Nucleotide-binding</keyword>
<dbReference type="PANTHER" id="PTHR43289">
    <property type="entry name" value="MITOGEN-ACTIVATED PROTEIN KINASE KINASE KINASE 20-RELATED"/>
    <property type="match status" value="1"/>
</dbReference>
<evidence type="ECO:0000256" key="2">
    <source>
        <dbReference type="ARBA" id="ARBA00022527"/>
    </source>
</evidence>
<dbReference type="EMBL" id="CP002915">
    <property type="protein sequence ID" value="AEK30805.1"/>
    <property type="molecule type" value="Genomic_DNA"/>
</dbReference>
<keyword evidence="5 11" id="KW-0418">Kinase</keyword>
<keyword evidence="9" id="KW-0812">Transmembrane</keyword>
<name>A0A806FI25_BIFAN</name>
<dbReference type="KEGG" id="bnm:BALAC2494_01393"/>
<dbReference type="InterPro" id="IPR011009">
    <property type="entry name" value="Kinase-like_dom_sf"/>
</dbReference>
<sequence>MRCANMVNLPILAQNDQRNAALRWDSLIAGLRASSRAQISIIYIWENPRHRYTASEGAAMTQQVPQPPRLAGYSYVRVLGHGSTATVYLYRQQGIERDVAIKVSVEQVDSRIADAFRAEARAMAALSSHPYILSTYDAGVTDDGRYYLVFEYAPGGTLKDVLCNHVLDVPQMLSMGVHLASAVATAHRAGIVHRDIKTSNVLITWQRLPTLADFGIAVTAYDHSSTGYSLPWAPPETLRTGGAGGEAADIYSLGAVLYASLVGTSPFEYGYHPKTAKELARLIMTQPLPTIQRNDVPTVVHETLAHAMAPNADDRYPSALAFARALQQAQFDLYGHATPVNVEGADPYPSSIARRQITERPPAARQRGKHRKAWMVAGFTVALLTLFLAVFMGFVLPGLDTHASGNQTVVEGSHGALQNGERPEPTGNEPPGASVVPSPQQLSGTLDENGIAHFHWRNPDPREGDTYVWSRIGAATTPGASHVVDSTGFDIPADQTDQAQVCVRVSIVRADRSMSAQPAIACAVRK</sequence>
<dbReference type="GO" id="GO:0004674">
    <property type="term" value="F:protein serine/threonine kinase activity"/>
    <property type="evidence" value="ECO:0007669"/>
    <property type="project" value="UniProtKB-KW"/>
</dbReference>
<reference evidence="11 12" key="1">
    <citation type="journal article" date="2011" name="J. Bacteriol.">
        <title>Genome Sequence of the Probiotic Strain Bifidobacterium animalis subsp. lactis CNCM I-2494.</title>
        <authorList>
            <person name="Chervaux C."/>
            <person name="Grimaldi C."/>
            <person name="Bolotin A."/>
            <person name="Quinquis B."/>
            <person name="Legrain-Raspaud S."/>
            <person name="van Hylckama Vlieg J.E."/>
            <person name="Denariaz G."/>
            <person name="Smokvina T."/>
        </authorList>
    </citation>
    <scope>NUCLEOTIDE SEQUENCE [LARGE SCALE GENOMIC DNA]</scope>
    <source>
        <strain evidence="11 12">CNCM I-2494</strain>
    </source>
</reference>
<keyword evidence="9" id="KW-1133">Transmembrane helix</keyword>
<dbReference type="SUPFAM" id="SSF56112">
    <property type="entry name" value="Protein kinase-like (PK-like)"/>
    <property type="match status" value="1"/>
</dbReference>
<proteinExistence type="predicted"/>
<dbReference type="Gene3D" id="3.30.200.20">
    <property type="entry name" value="Phosphorylase Kinase, domain 1"/>
    <property type="match status" value="1"/>
</dbReference>
<feature type="binding site" evidence="7">
    <location>
        <position position="102"/>
    </location>
    <ligand>
        <name>ATP</name>
        <dbReference type="ChEBI" id="CHEBI:30616"/>
    </ligand>
</feature>
<evidence type="ECO:0000313" key="12">
    <source>
        <dbReference type="Proteomes" id="UP000008394"/>
    </source>
</evidence>
<keyword evidence="3 11" id="KW-0808">Transferase</keyword>
<evidence type="ECO:0000256" key="7">
    <source>
        <dbReference type="PROSITE-ProRule" id="PRU10141"/>
    </source>
</evidence>
<dbReference type="PANTHER" id="PTHR43289:SF6">
    <property type="entry name" value="SERINE_THREONINE-PROTEIN KINASE NEKL-3"/>
    <property type="match status" value="1"/>
</dbReference>
<evidence type="ECO:0000256" key="9">
    <source>
        <dbReference type="SAM" id="Phobius"/>
    </source>
</evidence>
<protein>
    <recommendedName>
        <fullName evidence="1">non-specific serine/threonine protein kinase</fullName>
        <ecNumber evidence="1">2.7.11.1</ecNumber>
    </recommendedName>
</protein>
<organism evidence="11 12">
    <name type="scientific">Bifidobacterium animalis subsp. lactis CNCM I-2494</name>
    <dbReference type="NCBI Taxonomy" id="1042403"/>
    <lineage>
        <taxon>Bacteria</taxon>
        <taxon>Bacillati</taxon>
        <taxon>Actinomycetota</taxon>
        <taxon>Actinomycetes</taxon>
        <taxon>Bifidobacteriales</taxon>
        <taxon>Bifidobacteriaceae</taxon>
        <taxon>Bifidobacterium</taxon>
    </lineage>
</organism>
<dbReference type="PROSITE" id="PS50011">
    <property type="entry name" value="PROTEIN_KINASE_DOM"/>
    <property type="match status" value="1"/>
</dbReference>
<evidence type="ECO:0000256" key="8">
    <source>
        <dbReference type="SAM" id="MobiDB-lite"/>
    </source>
</evidence>
<evidence type="ECO:0000256" key="6">
    <source>
        <dbReference type="ARBA" id="ARBA00022840"/>
    </source>
</evidence>
<evidence type="ECO:0000313" key="11">
    <source>
        <dbReference type="EMBL" id="AEK30805.1"/>
    </source>
</evidence>
<evidence type="ECO:0000256" key="3">
    <source>
        <dbReference type="ARBA" id="ARBA00022679"/>
    </source>
</evidence>
<keyword evidence="9" id="KW-0472">Membrane</keyword>
<keyword evidence="2 11" id="KW-0723">Serine/threonine-protein kinase</keyword>
<dbReference type="InterPro" id="IPR000719">
    <property type="entry name" value="Prot_kinase_dom"/>
</dbReference>
<dbReference type="PROSITE" id="PS00107">
    <property type="entry name" value="PROTEIN_KINASE_ATP"/>
    <property type="match status" value="1"/>
</dbReference>
<dbReference type="PROSITE" id="PS00108">
    <property type="entry name" value="PROTEIN_KINASE_ST"/>
    <property type="match status" value="1"/>
</dbReference>
<dbReference type="InterPro" id="IPR008271">
    <property type="entry name" value="Ser/Thr_kinase_AS"/>
</dbReference>
<dbReference type="GO" id="GO:0005524">
    <property type="term" value="F:ATP binding"/>
    <property type="evidence" value="ECO:0007669"/>
    <property type="project" value="UniProtKB-UniRule"/>
</dbReference>
<evidence type="ECO:0000256" key="5">
    <source>
        <dbReference type="ARBA" id="ARBA00022777"/>
    </source>
</evidence>